<evidence type="ECO:0000313" key="1">
    <source>
        <dbReference type="EMBL" id="CAD0329487.1"/>
    </source>
</evidence>
<dbReference type="RefSeq" id="WP_047124371.1">
    <property type="nucleotide sequence ID" value="NZ_CP168206.1"/>
</dbReference>
<reference evidence="1 3" key="1">
    <citation type="submission" date="2020-07" db="EMBL/GenBank/DDBJ databases">
        <authorList>
            <person name="Teixeira M."/>
        </authorList>
    </citation>
    <scope>NUCLEOTIDE SEQUENCE</scope>
    <source>
        <strain evidence="2">3</strain>
        <strain evidence="1">Xanthomonas arboricola pv. juglandis CPBF 427</strain>
    </source>
</reference>
<dbReference type="OrthoDB" id="7284604at2"/>
<dbReference type="EMBL" id="LR861807">
    <property type="protein sequence ID" value="CAD1792689.1"/>
    <property type="molecule type" value="Genomic_DNA"/>
</dbReference>
<dbReference type="Proteomes" id="UP000514411">
    <property type="component" value="Chromosome"/>
</dbReference>
<organism evidence="1">
    <name type="scientific">Xanthomonas campestris pv. juglandis</name>
    <name type="common">Xanthomonas arboricola pv. juglandis</name>
    <dbReference type="NCBI Taxonomy" id="195709"/>
    <lineage>
        <taxon>Bacteria</taxon>
        <taxon>Pseudomonadati</taxon>
        <taxon>Pseudomonadota</taxon>
        <taxon>Gammaproteobacteria</taxon>
        <taxon>Lysobacterales</taxon>
        <taxon>Lysobacteraceae</taxon>
        <taxon>Xanthomonas</taxon>
    </lineage>
</organism>
<accession>A0A8E4ER66</accession>
<dbReference type="EMBL" id="LR824643">
    <property type="protein sequence ID" value="CAD0329487.1"/>
    <property type="molecule type" value="Genomic_DNA"/>
</dbReference>
<sequence length="161" mass="17764">MAGLLDRALQRKLLEELATAYPSNIEGHELARLIPGDALRVNMAYLEEHDLVKARFYSDLEHGPQLTHCKITAKGIDFLSDDGGLGAILGVVTIKLHEQDLQALIASRIQQSTLPQTQKQQLTDQLRKLPAETTKHLAMKLVDTGLQNWPAALQLLQNAVG</sequence>
<protein>
    <submittedName>
        <fullName evidence="1">Uncharacterized protein</fullName>
    </submittedName>
</protein>
<evidence type="ECO:0000313" key="2">
    <source>
        <dbReference type="EMBL" id="CAD1792689.1"/>
    </source>
</evidence>
<proteinExistence type="predicted"/>
<evidence type="ECO:0000313" key="3">
    <source>
        <dbReference type="Proteomes" id="UP000514411"/>
    </source>
</evidence>
<dbReference type="AlphaFoldDB" id="A0A8E4ER66"/>
<gene>
    <name evidence="2" type="ORF">XSP_002332</name>
    <name evidence="1" type="ORF">XSP_002355</name>
</gene>
<name>A0A8E4ER66_XANCJ</name>